<reference evidence="2" key="1">
    <citation type="submission" date="2024-07" db="EMBL/GenBank/DDBJ databases">
        <title>Two chromosome-level genome assemblies of Korean endemic species Abeliophyllum distichum and Forsythia ovata (Oleaceae).</title>
        <authorList>
            <person name="Jang H."/>
        </authorList>
    </citation>
    <scope>NUCLEOTIDE SEQUENCE [LARGE SCALE GENOMIC DNA]</scope>
</reference>
<keyword evidence="2" id="KW-1185">Reference proteome</keyword>
<protein>
    <submittedName>
        <fullName evidence="1">Uncharacterized protein</fullName>
    </submittedName>
</protein>
<dbReference type="EMBL" id="JBFOLJ010000008">
    <property type="protein sequence ID" value="KAL2515614.1"/>
    <property type="molecule type" value="Genomic_DNA"/>
</dbReference>
<evidence type="ECO:0000313" key="2">
    <source>
        <dbReference type="Proteomes" id="UP001604277"/>
    </source>
</evidence>
<sequence length="111" mass="12736">MEDPWGLYKGCMENTSLDCMRNTRYYIRLLMDSYLMDIWTATCYACLSTCPDDNDVNSMSNEKAAPLMPLKTSPQIQMQPFSFYRKTVPLIHLKTNSSESSSILQIQLSDS</sequence>
<comment type="caution">
    <text evidence="1">The sequence shown here is derived from an EMBL/GenBank/DDBJ whole genome shotgun (WGS) entry which is preliminary data.</text>
</comment>
<gene>
    <name evidence="1" type="ORF">Fot_29585</name>
</gene>
<proteinExistence type="predicted"/>
<organism evidence="1 2">
    <name type="scientific">Forsythia ovata</name>
    <dbReference type="NCBI Taxonomy" id="205694"/>
    <lineage>
        <taxon>Eukaryota</taxon>
        <taxon>Viridiplantae</taxon>
        <taxon>Streptophyta</taxon>
        <taxon>Embryophyta</taxon>
        <taxon>Tracheophyta</taxon>
        <taxon>Spermatophyta</taxon>
        <taxon>Magnoliopsida</taxon>
        <taxon>eudicotyledons</taxon>
        <taxon>Gunneridae</taxon>
        <taxon>Pentapetalae</taxon>
        <taxon>asterids</taxon>
        <taxon>lamiids</taxon>
        <taxon>Lamiales</taxon>
        <taxon>Oleaceae</taxon>
        <taxon>Forsythieae</taxon>
        <taxon>Forsythia</taxon>
    </lineage>
</organism>
<accession>A0ABD1TSB8</accession>
<dbReference type="AlphaFoldDB" id="A0ABD1TSB8"/>
<dbReference type="Proteomes" id="UP001604277">
    <property type="component" value="Unassembled WGS sequence"/>
</dbReference>
<evidence type="ECO:0000313" key="1">
    <source>
        <dbReference type="EMBL" id="KAL2515614.1"/>
    </source>
</evidence>
<name>A0ABD1TSB8_9LAMI</name>